<name>A0ABN3F999_9ACTN</name>
<evidence type="ECO:0000256" key="1">
    <source>
        <dbReference type="ARBA" id="ARBA00004651"/>
    </source>
</evidence>
<feature type="domain" description="MacB-like periplasmic core" evidence="10">
    <location>
        <begin position="32"/>
        <end position="231"/>
    </location>
</feature>
<evidence type="ECO:0000259" key="10">
    <source>
        <dbReference type="Pfam" id="PF12704"/>
    </source>
</evidence>
<feature type="transmembrane region" description="Helical" evidence="8">
    <location>
        <begin position="31"/>
        <end position="55"/>
    </location>
</feature>
<protein>
    <submittedName>
        <fullName evidence="11">ABC transporter permease</fullName>
    </submittedName>
</protein>
<evidence type="ECO:0000256" key="4">
    <source>
        <dbReference type="ARBA" id="ARBA00022692"/>
    </source>
</evidence>
<dbReference type="EMBL" id="BAAASD010000001">
    <property type="protein sequence ID" value="GAA2324017.1"/>
    <property type="molecule type" value="Genomic_DNA"/>
</dbReference>
<proteinExistence type="inferred from homology"/>
<comment type="caution">
    <text evidence="11">The sequence shown here is derived from an EMBL/GenBank/DDBJ whole genome shotgun (WGS) entry which is preliminary data.</text>
</comment>
<keyword evidence="2" id="KW-0813">Transport</keyword>
<reference evidence="11 12" key="1">
    <citation type="journal article" date="2019" name="Int. J. Syst. Evol. Microbiol.">
        <title>The Global Catalogue of Microorganisms (GCM) 10K type strain sequencing project: providing services to taxonomists for standard genome sequencing and annotation.</title>
        <authorList>
            <consortium name="The Broad Institute Genomics Platform"/>
            <consortium name="The Broad Institute Genome Sequencing Center for Infectious Disease"/>
            <person name="Wu L."/>
            <person name="Ma J."/>
        </authorList>
    </citation>
    <scope>NUCLEOTIDE SEQUENCE [LARGE SCALE GENOMIC DNA]</scope>
    <source>
        <strain evidence="11 12">JCM 4316</strain>
    </source>
</reference>
<keyword evidence="3" id="KW-1003">Cell membrane</keyword>
<keyword evidence="6 8" id="KW-0472">Membrane</keyword>
<comment type="subcellular location">
    <subcellularLocation>
        <location evidence="1">Cell membrane</location>
        <topology evidence="1">Multi-pass membrane protein</topology>
    </subcellularLocation>
</comment>
<dbReference type="InterPro" id="IPR025857">
    <property type="entry name" value="MacB_PCD"/>
</dbReference>
<sequence>MVVTHRFHHRKGQAKAVFVAWRDLKFAKGRFALMATVIVLITLLVGLLSGLIAGLSRQNVSAITGLPADRIAFAAPADGQDLSYADSTVTEKQWRRWARTPGVTRAEPLGIATTRATAGGISAGVSAFGVQPGSRLAPDSDKIDDHAVVLSAPAADDLGLKPGDSVTLTGQRLTVAAVRGDAYFSHTPVIWTSLDVWRKAAPPTGDGDGPTATVIALDTASGADLTAADRAAGTKTVSREDSLSAIGSYASENGSLQLMRGFLFAISALVVGAFFTVWTIQRSGDIAVLKALGAATAHVLKDALGQAAVLLVGGTLLGTGIAVGVGAAVADSAVPFVLTPATVLVPAAVIILLGALGAALSIRRITSVDPLTALGSAR</sequence>
<feature type="domain" description="ABC3 transporter permease C-terminal" evidence="9">
    <location>
        <begin position="262"/>
        <end position="370"/>
    </location>
</feature>
<evidence type="ECO:0000313" key="11">
    <source>
        <dbReference type="EMBL" id="GAA2324017.1"/>
    </source>
</evidence>
<keyword evidence="12" id="KW-1185">Reference proteome</keyword>
<organism evidence="11 12">
    <name type="scientific">Streptomyces cuspidosporus</name>
    <dbReference type="NCBI Taxonomy" id="66882"/>
    <lineage>
        <taxon>Bacteria</taxon>
        <taxon>Bacillati</taxon>
        <taxon>Actinomycetota</taxon>
        <taxon>Actinomycetes</taxon>
        <taxon>Kitasatosporales</taxon>
        <taxon>Streptomycetaceae</taxon>
        <taxon>Streptomyces</taxon>
    </lineage>
</organism>
<dbReference type="Pfam" id="PF12704">
    <property type="entry name" value="MacB_PCD"/>
    <property type="match status" value="1"/>
</dbReference>
<evidence type="ECO:0000256" key="2">
    <source>
        <dbReference type="ARBA" id="ARBA00022448"/>
    </source>
</evidence>
<gene>
    <name evidence="11" type="ORF">GCM10010246_00930</name>
</gene>
<evidence type="ECO:0000259" key="9">
    <source>
        <dbReference type="Pfam" id="PF02687"/>
    </source>
</evidence>
<accession>A0ABN3F999</accession>
<keyword evidence="5 8" id="KW-1133">Transmembrane helix</keyword>
<feature type="transmembrane region" description="Helical" evidence="8">
    <location>
        <begin position="308"/>
        <end position="330"/>
    </location>
</feature>
<dbReference type="Proteomes" id="UP001500253">
    <property type="component" value="Unassembled WGS sequence"/>
</dbReference>
<feature type="transmembrane region" description="Helical" evidence="8">
    <location>
        <begin position="336"/>
        <end position="360"/>
    </location>
</feature>
<evidence type="ECO:0000256" key="5">
    <source>
        <dbReference type="ARBA" id="ARBA00022989"/>
    </source>
</evidence>
<evidence type="ECO:0000256" key="8">
    <source>
        <dbReference type="SAM" id="Phobius"/>
    </source>
</evidence>
<dbReference type="InterPro" id="IPR051125">
    <property type="entry name" value="ABC-4/HrtB_transporter"/>
</dbReference>
<evidence type="ECO:0000256" key="7">
    <source>
        <dbReference type="ARBA" id="ARBA00038076"/>
    </source>
</evidence>
<evidence type="ECO:0000256" key="3">
    <source>
        <dbReference type="ARBA" id="ARBA00022475"/>
    </source>
</evidence>
<dbReference type="PANTHER" id="PTHR43738">
    <property type="entry name" value="ABC TRANSPORTER, MEMBRANE PROTEIN"/>
    <property type="match status" value="1"/>
</dbReference>
<evidence type="ECO:0000313" key="12">
    <source>
        <dbReference type="Proteomes" id="UP001500253"/>
    </source>
</evidence>
<keyword evidence="4 8" id="KW-0812">Transmembrane</keyword>
<dbReference type="PANTHER" id="PTHR43738:SF1">
    <property type="entry name" value="HEMIN TRANSPORT SYSTEM PERMEASE PROTEIN HRTB-RELATED"/>
    <property type="match status" value="1"/>
</dbReference>
<evidence type="ECO:0000256" key="6">
    <source>
        <dbReference type="ARBA" id="ARBA00023136"/>
    </source>
</evidence>
<comment type="similarity">
    <text evidence="7">Belongs to the ABC-4 integral membrane protein family.</text>
</comment>
<dbReference type="Pfam" id="PF02687">
    <property type="entry name" value="FtsX"/>
    <property type="match status" value="1"/>
</dbReference>
<feature type="transmembrane region" description="Helical" evidence="8">
    <location>
        <begin position="261"/>
        <end position="280"/>
    </location>
</feature>
<dbReference type="InterPro" id="IPR003838">
    <property type="entry name" value="ABC3_permease_C"/>
</dbReference>